<evidence type="ECO:0000313" key="1">
    <source>
        <dbReference type="EMBL" id="KAH3684205.1"/>
    </source>
</evidence>
<comment type="caution">
    <text evidence="1">The sequence shown here is derived from an EMBL/GenBank/DDBJ whole genome shotgun (WGS) entry which is preliminary data.</text>
</comment>
<gene>
    <name evidence="1" type="ORF">WICPIJ_004848</name>
</gene>
<evidence type="ECO:0000313" key="2">
    <source>
        <dbReference type="Proteomes" id="UP000774326"/>
    </source>
</evidence>
<sequence length="207" mass="24030">MELIFSSYFLFKSFKDLISEVIESLVLITAKYFSSAFFFSTLYLFRIDSFSIMCWNFLKFMPWRFLNNVSNSFNSLINMVLLLLSLPMSSSPPSAVMEDSHFESNLKRSMTDFWVSMVLFRSLITSCASLEDCRMLTFAKRSSLAVLILVKSISNFSHWAKTFSFSSWNLLTIESWWSLILTSLLLNFSRRPSNFLFISAYSAFKVS</sequence>
<protein>
    <submittedName>
        <fullName evidence="1">Uncharacterized protein</fullName>
    </submittedName>
</protein>
<dbReference type="EMBL" id="JAEUBG010002673">
    <property type="protein sequence ID" value="KAH3684205.1"/>
    <property type="molecule type" value="Genomic_DNA"/>
</dbReference>
<dbReference type="Proteomes" id="UP000774326">
    <property type="component" value="Unassembled WGS sequence"/>
</dbReference>
<accession>A0A9P8Q754</accession>
<proteinExistence type="predicted"/>
<reference evidence="1" key="1">
    <citation type="journal article" date="2021" name="Open Biol.">
        <title>Shared evolutionary footprints suggest mitochondrial oxidative damage underlies multiple complex I losses in fungi.</title>
        <authorList>
            <person name="Schikora-Tamarit M.A."/>
            <person name="Marcet-Houben M."/>
            <person name="Nosek J."/>
            <person name="Gabaldon T."/>
        </authorList>
    </citation>
    <scope>NUCLEOTIDE SEQUENCE</scope>
    <source>
        <strain evidence="1">CBS2887</strain>
    </source>
</reference>
<name>A0A9P8Q754_WICPI</name>
<keyword evidence="2" id="KW-1185">Reference proteome</keyword>
<organism evidence="1 2">
    <name type="scientific">Wickerhamomyces pijperi</name>
    <name type="common">Yeast</name>
    <name type="synonym">Pichia pijperi</name>
    <dbReference type="NCBI Taxonomy" id="599730"/>
    <lineage>
        <taxon>Eukaryota</taxon>
        <taxon>Fungi</taxon>
        <taxon>Dikarya</taxon>
        <taxon>Ascomycota</taxon>
        <taxon>Saccharomycotina</taxon>
        <taxon>Saccharomycetes</taxon>
        <taxon>Phaffomycetales</taxon>
        <taxon>Wickerhamomycetaceae</taxon>
        <taxon>Wickerhamomyces</taxon>
    </lineage>
</organism>
<dbReference type="AlphaFoldDB" id="A0A9P8Q754"/>
<reference evidence="1" key="2">
    <citation type="submission" date="2021-01" db="EMBL/GenBank/DDBJ databases">
        <authorList>
            <person name="Schikora-Tamarit M.A."/>
        </authorList>
    </citation>
    <scope>NUCLEOTIDE SEQUENCE</scope>
    <source>
        <strain evidence="1">CBS2887</strain>
    </source>
</reference>